<evidence type="ECO:0000313" key="2">
    <source>
        <dbReference type="EMBL" id="OIQ80212.1"/>
    </source>
</evidence>
<reference evidence="2" key="1">
    <citation type="submission" date="2016-10" db="EMBL/GenBank/DDBJ databases">
        <title>Sequence of Gallionella enrichment culture.</title>
        <authorList>
            <person name="Poehlein A."/>
            <person name="Muehling M."/>
            <person name="Daniel R."/>
        </authorList>
    </citation>
    <scope>NUCLEOTIDE SEQUENCE</scope>
</reference>
<gene>
    <name evidence="2" type="ORF">GALL_380470</name>
</gene>
<comment type="caution">
    <text evidence="2">The sequence shown here is derived from an EMBL/GenBank/DDBJ whole genome shotgun (WGS) entry which is preliminary data.</text>
</comment>
<proteinExistence type="predicted"/>
<feature type="region of interest" description="Disordered" evidence="1">
    <location>
        <begin position="170"/>
        <end position="200"/>
    </location>
</feature>
<evidence type="ECO:0000256" key="1">
    <source>
        <dbReference type="SAM" id="MobiDB-lite"/>
    </source>
</evidence>
<sequence>MGGDQLDHFAGADEQHPAVGQVLEHGFGQLDAGRCHADRMRADLGRRAHFLGHRERALEHLPQRAAQRAGLGRGAHRVLHLAEDLRLAQHHRIEPAGDAEGMAHGAVLHQPVAVLEQFAGVQVALARQPVDQRLARVVGRGAVDLGAVAGRQDRGLDRAVVARQQGIAQRAQAVPEPVGREGQTLAHPQRGGLVIDADSS</sequence>
<name>A0A1J5QJQ3_9ZZZZ</name>
<protein>
    <submittedName>
        <fullName evidence="2">Uncharacterized protein</fullName>
    </submittedName>
</protein>
<dbReference type="AlphaFoldDB" id="A0A1J5QJQ3"/>
<dbReference type="EMBL" id="MLJW01001093">
    <property type="protein sequence ID" value="OIQ80212.1"/>
    <property type="molecule type" value="Genomic_DNA"/>
</dbReference>
<accession>A0A1J5QJQ3</accession>
<organism evidence="2">
    <name type="scientific">mine drainage metagenome</name>
    <dbReference type="NCBI Taxonomy" id="410659"/>
    <lineage>
        <taxon>unclassified sequences</taxon>
        <taxon>metagenomes</taxon>
        <taxon>ecological metagenomes</taxon>
    </lineage>
</organism>